<dbReference type="GO" id="GO:0016002">
    <property type="term" value="F:sulfite reductase activity"/>
    <property type="evidence" value="ECO:0007669"/>
    <property type="project" value="TreeGrafter"/>
</dbReference>
<keyword evidence="6" id="KW-0479">Metal-binding</keyword>
<dbReference type="SUPFAM" id="SSF56014">
    <property type="entry name" value="Nitrite and sulphite reductase 4Fe-4S domain-like"/>
    <property type="match status" value="2"/>
</dbReference>
<evidence type="ECO:0000256" key="7">
    <source>
        <dbReference type="ARBA" id="ARBA00023002"/>
    </source>
</evidence>
<evidence type="ECO:0000256" key="9">
    <source>
        <dbReference type="ARBA" id="ARBA00023014"/>
    </source>
</evidence>
<evidence type="ECO:0000256" key="3">
    <source>
        <dbReference type="ARBA" id="ARBA00010429"/>
    </source>
</evidence>
<evidence type="ECO:0000256" key="4">
    <source>
        <dbReference type="ARBA" id="ARBA00022485"/>
    </source>
</evidence>
<dbReference type="Proteomes" id="UP001317532">
    <property type="component" value="Chromosome"/>
</dbReference>
<name>A0AAN1Y0U8_UNVUL</name>
<dbReference type="Pfam" id="PF03460">
    <property type="entry name" value="NIR_SIR_ferr"/>
    <property type="match status" value="1"/>
</dbReference>
<feature type="domain" description="Nitrite/Sulfite reductase ferredoxin-like" evidence="12">
    <location>
        <begin position="68"/>
        <end position="125"/>
    </location>
</feature>
<dbReference type="GO" id="GO:0046872">
    <property type="term" value="F:metal ion binding"/>
    <property type="evidence" value="ECO:0007669"/>
    <property type="project" value="UniProtKB-KW"/>
</dbReference>
<keyword evidence="4" id="KW-0004">4Fe-4S</keyword>
<dbReference type="AlphaFoldDB" id="A0AAN1Y0U8"/>
<feature type="region of interest" description="Disordered" evidence="10">
    <location>
        <begin position="1"/>
        <end position="29"/>
    </location>
</feature>
<comment type="cofactor">
    <cofactor evidence="2">
        <name>[4Fe-4S] cluster</name>
        <dbReference type="ChEBI" id="CHEBI:49883"/>
    </cofactor>
</comment>
<keyword evidence="8" id="KW-0408">Iron</keyword>
<dbReference type="SUPFAM" id="SSF55124">
    <property type="entry name" value="Nitrite/Sulfite reductase N-terminal domain-like"/>
    <property type="match status" value="2"/>
</dbReference>
<gene>
    <name evidence="13" type="primary">sir</name>
    <name evidence="13" type="ORF">WPS_33830</name>
</gene>
<comment type="cofactor">
    <cofactor evidence="1">
        <name>siroheme</name>
        <dbReference type="ChEBI" id="CHEBI:60052"/>
    </cofactor>
</comment>
<dbReference type="GO" id="GO:0051539">
    <property type="term" value="F:4 iron, 4 sulfur cluster binding"/>
    <property type="evidence" value="ECO:0007669"/>
    <property type="project" value="UniProtKB-KW"/>
</dbReference>
<evidence type="ECO:0000256" key="6">
    <source>
        <dbReference type="ARBA" id="ARBA00022723"/>
    </source>
</evidence>
<dbReference type="GO" id="GO:0000103">
    <property type="term" value="P:sulfate assimilation"/>
    <property type="evidence" value="ECO:0007669"/>
    <property type="project" value="TreeGrafter"/>
</dbReference>
<evidence type="ECO:0000256" key="2">
    <source>
        <dbReference type="ARBA" id="ARBA00001966"/>
    </source>
</evidence>
<dbReference type="InterPro" id="IPR036136">
    <property type="entry name" value="Nit/Sulf_reduc_fer-like_dom_sf"/>
</dbReference>
<keyword evidence="7" id="KW-0560">Oxidoreductase</keyword>
<dbReference type="InterPro" id="IPR006066">
    <property type="entry name" value="NO2/SO3_Rdtase_FeS/sirohaem_BS"/>
</dbReference>
<evidence type="ECO:0000256" key="1">
    <source>
        <dbReference type="ARBA" id="ARBA00001929"/>
    </source>
</evidence>
<evidence type="ECO:0000256" key="5">
    <source>
        <dbReference type="ARBA" id="ARBA00022617"/>
    </source>
</evidence>
<dbReference type="Gene3D" id="3.30.413.10">
    <property type="entry name" value="Sulfite Reductase Hemoprotein, domain 1"/>
    <property type="match status" value="2"/>
</dbReference>
<organism evidence="13 14">
    <name type="scientific">Vulcanimicrobium alpinum</name>
    <dbReference type="NCBI Taxonomy" id="3016050"/>
    <lineage>
        <taxon>Bacteria</taxon>
        <taxon>Bacillati</taxon>
        <taxon>Vulcanimicrobiota</taxon>
        <taxon>Vulcanimicrobiia</taxon>
        <taxon>Vulcanimicrobiales</taxon>
        <taxon>Vulcanimicrobiaceae</taxon>
        <taxon>Vulcanimicrobium</taxon>
    </lineage>
</organism>
<evidence type="ECO:0000256" key="10">
    <source>
        <dbReference type="SAM" id="MobiDB-lite"/>
    </source>
</evidence>
<dbReference type="RefSeq" id="WP_317995657.1">
    <property type="nucleotide sequence ID" value="NZ_AP025523.1"/>
</dbReference>
<proteinExistence type="inferred from homology"/>
<dbReference type="Pfam" id="PF01077">
    <property type="entry name" value="NIR_SIR"/>
    <property type="match status" value="1"/>
</dbReference>
<dbReference type="PROSITE" id="PS00365">
    <property type="entry name" value="NIR_SIR"/>
    <property type="match status" value="1"/>
</dbReference>
<accession>A0AAN1Y0U8</accession>
<dbReference type="GO" id="GO:0050311">
    <property type="term" value="F:sulfite reductase (ferredoxin) activity"/>
    <property type="evidence" value="ECO:0007669"/>
    <property type="project" value="TreeGrafter"/>
</dbReference>
<protein>
    <submittedName>
        <fullName evidence="13">Sulfite reductase subunit beta</fullName>
    </submittedName>
</protein>
<evidence type="ECO:0000313" key="14">
    <source>
        <dbReference type="Proteomes" id="UP001317532"/>
    </source>
</evidence>
<evidence type="ECO:0000259" key="12">
    <source>
        <dbReference type="Pfam" id="PF03460"/>
    </source>
</evidence>
<dbReference type="PRINTS" id="PR00397">
    <property type="entry name" value="SIROHAEM"/>
</dbReference>
<evidence type="ECO:0000256" key="8">
    <source>
        <dbReference type="ARBA" id="ARBA00023004"/>
    </source>
</evidence>
<sequence>MSKVNVEALKAQSRGLRGSIAPELDDPASARVSDESAALLKFHGTYQQEDRDERKAARDGGAEKPWSFMVRVKATGGRVPAPLWSAVDDLAERHGNGTIRVTTRQGLQLHGVRKPDLKPVIADIVANLGSTLATCGDVVRNVVAPAWPYAHPAYAAARDAAAAISAEFAPRTGAYLEIWQDGQAVHEAGGEDEPIYGATYLPRKFKIAVTVPGDNSVDLYTNDVGVVPVFADDGTLVAYNLAAGGGLGMTHGKTTTFPRLADHLGLVAPERLLDAVRAIVVVQRDYGDRTDRKHARLKYLIADRGLGWFRSEVEREAGFALQPWRELPAWDDPAKFGWHAQGEGGWFLGLYVASGRIKDEGERRLKSALRAIADRGYDLVATPGQQVLVVDVPAGERETIDALLQEHGVEPPLSVPALRTRALACPALPTCGLALAESERALPAILAAIEAELAAAGLPGETIAIRMTGCPNGCTRPYMAEIGIVGQSADRYQLYLGGSPASTRLAKPWREKVRSWEIAPLLAPLFVAFRNDRRVGESFGDWAARDVLAEVVL</sequence>
<feature type="domain" description="Nitrite/sulphite reductase 4Fe-4S" evidence="11">
    <location>
        <begin position="165"/>
        <end position="318"/>
    </location>
</feature>
<dbReference type="InterPro" id="IPR006067">
    <property type="entry name" value="NO2/SO3_Rdtase_4Fe4S_dom"/>
</dbReference>
<comment type="similarity">
    <text evidence="3">Belongs to the nitrite and sulfite reductase 4Fe-4S domain family.</text>
</comment>
<keyword evidence="9" id="KW-0411">Iron-sulfur</keyword>
<reference evidence="13 14" key="1">
    <citation type="journal article" date="2022" name="ISME Commun">
        <title>Vulcanimicrobium alpinus gen. nov. sp. nov., the first cultivated representative of the candidate phylum 'Eremiobacterota', is a metabolically versatile aerobic anoxygenic phototroph.</title>
        <authorList>
            <person name="Yabe S."/>
            <person name="Muto K."/>
            <person name="Abe K."/>
            <person name="Yokota A."/>
            <person name="Staudigel H."/>
            <person name="Tebo B.M."/>
        </authorList>
    </citation>
    <scope>NUCLEOTIDE SEQUENCE [LARGE SCALE GENOMIC DNA]</scope>
    <source>
        <strain evidence="13 14">WC8-2</strain>
    </source>
</reference>
<dbReference type="InterPro" id="IPR045169">
    <property type="entry name" value="NO2/SO3_Rdtase_4Fe4S_prot"/>
</dbReference>
<dbReference type="InterPro" id="IPR005117">
    <property type="entry name" value="NiRdtase/SiRdtase_haem-b_fer"/>
</dbReference>
<dbReference type="GO" id="GO:0020037">
    <property type="term" value="F:heme binding"/>
    <property type="evidence" value="ECO:0007669"/>
    <property type="project" value="InterPro"/>
</dbReference>
<dbReference type="PANTHER" id="PTHR11493">
    <property type="entry name" value="SULFITE REDUCTASE [NADPH] SUBUNIT BETA-RELATED"/>
    <property type="match status" value="1"/>
</dbReference>
<dbReference type="InterPro" id="IPR045854">
    <property type="entry name" value="NO2/SO3_Rdtase_4Fe4S_sf"/>
</dbReference>
<evidence type="ECO:0000259" key="11">
    <source>
        <dbReference type="Pfam" id="PF01077"/>
    </source>
</evidence>
<keyword evidence="5" id="KW-0349">Heme</keyword>
<dbReference type="KEGG" id="vab:WPS_33830"/>
<dbReference type="NCBIfam" id="NF010029">
    <property type="entry name" value="PRK13504.1"/>
    <property type="match status" value="1"/>
</dbReference>
<evidence type="ECO:0000313" key="13">
    <source>
        <dbReference type="EMBL" id="BDE08107.1"/>
    </source>
</evidence>
<dbReference type="GO" id="GO:0009337">
    <property type="term" value="C:sulfite reductase complex (NADPH)"/>
    <property type="evidence" value="ECO:0007669"/>
    <property type="project" value="TreeGrafter"/>
</dbReference>
<dbReference type="Gene3D" id="3.90.480.10">
    <property type="entry name" value="Sulfite Reductase Hemoprotein,Domain 2"/>
    <property type="match status" value="1"/>
</dbReference>
<keyword evidence="14" id="KW-1185">Reference proteome</keyword>
<dbReference type="PANTHER" id="PTHR11493:SF47">
    <property type="entry name" value="SULFITE REDUCTASE [NADPH] SUBUNIT BETA"/>
    <property type="match status" value="1"/>
</dbReference>
<dbReference type="EMBL" id="AP025523">
    <property type="protein sequence ID" value="BDE08107.1"/>
    <property type="molecule type" value="Genomic_DNA"/>
</dbReference>